<dbReference type="InterPro" id="IPR029787">
    <property type="entry name" value="Nucleotide_cyclase"/>
</dbReference>
<evidence type="ECO:0000259" key="4">
    <source>
        <dbReference type="PROSITE" id="PS50887"/>
    </source>
</evidence>
<dbReference type="NCBIfam" id="TIGR00254">
    <property type="entry name" value="GGDEF"/>
    <property type="match status" value="1"/>
</dbReference>
<name>A0A6B2KM88_9NEIS</name>
<dbReference type="CDD" id="cd00130">
    <property type="entry name" value="PAS"/>
    <property type="match status" value="1"/>
</dbReference>
<keyword evidence="3" id="KW-0812">Transmembrane</keyword>
<sequence length="371" mass="39864">MPPSRLWRTLLLCWLPVLPALPGAFVATWRLPYPVLLLLLAGSAAAACAFARALHHASVQRERRQAGQDWTRAVVDAAPLPLLVSQLDDGTIRYANARARQLLGDVDGQPLHALLVDRGTRARVGSLTSPGKDGERELVGAGGRCFPALVSTSLLRDAHGPRVLTGLFDIGDRKRLEERVLAGQTALRRELAEVERLRVQLSEQAVRDGLTGVFNRRYLDGFLPGALALAKREGGALSVLLIDADHFKKINDGYGHASGDRVLKAIGAELASMFRDSDVVCRYGGEEFVVVLHDADAPSAELRAGRLRRQLAAQALAAEDGRPLRFTVSVGVAAFPLHGTNAQALLNAADAALYRAKADGRDRVCIAALPA</sequence>
<evidence type="ECO:0000313" key="6">
    <source>
        <dbReference type="Proteomes" id="UP000482578"/>
    </source>
</evidence>
<keyword evidence="3" id="KW-1133">Transmembrane helix</keyword>
<accession>A0A6B2KM88</accession>
<dbReference type="PANTHER" id="PTHR45138:SF9">
    <property type="entry name" value="DIGUANYLATE CYCLASE DGCM-RELATED"/>
    <property type="match status" value="1"/>
</dbReference>
<feature type="transmembrane region" description="Helical" evidence="3">
    <location>
        <begin position="36"/>
        <end position="54"/>
    </location>
</feature>
<dbReference type="InterPro" id="IPR000014">
    <property type="entry name" value="PAS"/>
</dbReference>
<dbReference type="GO" id="GO:0005886">
    <property type="term" value="C:plasma membrane"/>
    <property type="evidence" value="ECO:0007669"/>
    <property type="project" value="TreeGrafter"/>
</dbReference>
<dbReference type="AlphaFoldDB" id="A0A6B2KM88"/>
<dbReference type="Gene3D" id="3.30.450.20">
    <property type="entry name" value="PAS domain"/>
    <property type="match status" value="1"/>
</dbReference>
<dbReference type="EC" id="2.7.7.65" evidence="1"/>
<evidence type="ECO:0000313" key="5">
    <source>
        <dbReference type="EMBL" id="NDV11272.1"/>
    </source>
</evidence>
<organism evidence="5 6">
    <name type="scientific">Crenobacter caeni</name>
    <dbReference type="NCBI Taxonomy" id="2705474"/>
    <lineage>
        <taxon>Bacteria</taxon>
        <taxon>Pseudomonadati</taxon>
        <taxon>Pseudomonadota</taxon>
        <taxon>Betaproteobacteria</taxon>
        <taxon>Neisseriales</taxon>
        <taxon>Neisseriaceae</taxon>
        <taxon>Crenobacter</taxon>
    </lineage>
</organism>
<dbReference type="PROSITE" id="PS50887">
    <property type="entry name" value="GGDEF"/>
    <property type="match status" value="1"/>
</dbReference>
<evidence type="ECO:0000256" key="1">
    <source>
        <dbReference type="ARBA" id="ARBA00012528"/>
    </source>
</evidence>
<evidence type="ECO:0000256" key="3">
    <source>
        <dbReference type="SAM" id="Phobius"/>
    </source>
</evidence>
<dbReference type="Pfam" id="PF13188">
    <property type="entry name" value="PAS_8"/>
    <property type="match status" value="1"/>
</dbReference>
<dbReference type="GO" id="GO:0043709">
    <property type="term" value="P:cell adhesion involved in single-species biofilm formation"/>
    <property type="evidence" value="ECO:0007669"/>
    <property type="project" value="TreeGrafter"/>
</dbReference>
<proteinExistence type="predicted"/>
<dbReference type="InterPro" id="IPR050469">
    <property type="entry name" value="Diguanylate_Cyclase"/>
</dbReference>
<dbReference type="SUPFAM" id="SSF55073">
    <property type="entry name" value="Nucleotide cyclase"/>
    <property type="match status" value="1"/>
</dbReference>
<dbReference type="EMBL" id="JAAGAA010000001">
    <property type="protein sequence ID" value="NDV11272.1"/>
    <property type="molecule type" value="Genomic_DNA"/>
</dbReference>
<protein>
    <recommendedName>
        <fullName evidence="1">diguanylate cyclase</fullName>
        <ecNumber evidence="1">2.7.7.65</ecNumber>
    </recommendedName>
</protein>
<dbReference type="InterPro" id="IPR043128">
    <property type="entry name" value="Rev_trsase/Diguanyl_cyclase"/>
</dbReference>
<dbReference type="CDD" id="cd01949">
    <property type="entry name" value="GGDEF"/>
    <property type="match status" value="1"/>
</dbReference>
<keyword evidence="6" id="KW-1185">Reference proteome</keyword>
<dbReference type="SMART" id="SM00267">
    <property type="entry name" value="GGDEF"/>
    <property type="match status" value="1"/>
</dbReference>
<feature type="domain" description="GGDEF" evidence="4">
    <location>
        <begin position="235"/>
        <end position="369"/>
    </location>
</feature>
<dbReference type="Proteomes" id="UP000482578">
    <property type="component" value="Unassembled WGS sequence"/>
</dbReference>
<dbReference type="SUPFAM" id="SSF55785">
    <property type="entry name" value="PYP-like sensor domain (PAS domain)"/>
    <property type="match status" value="1"/>
</dbReference>
<dbReference type="Gene3D" id="3.30.70.270">
    <property type="match status" value="1"/>
</dbReference>
<dbReference type="InterPro" id="IPR000160">
    <property type="entry name" value="GGDEF_dom"/>
</dbReference>
<comment type="catalytic activity">
    <reaction evidence="2">
        <text>2 GTP = 3',3'-c-di-GMP + 2 diphosphate</text>
        <dbReference type="Rhea" id="RHEA:24898"/>
        <dbReference type="ChEBI" id="CHEBI:33019"/>
        <dbReference type="ChEBI" id="CHEBI:37565"/>
        <dbReference type="ChEBI" id="CHEBI:58805"/>
        <dbReference type="EC" id="2.7.7.65"/>
    </reaction>
</comment>
<dbReference type="GO" id="GO:1902201">
    <property type="term" value="P:negative regulation of bacterial-type flagellum-dependent cell motility"/>
    <property type="evidence" value="ECO:0007669"/>
    <property type="project" value="TreeGrafter"/>
</dbReference>
<dbReference type="FunFam" id="3.30.70.270:FF:000001">
    <property type="entry name" value="Diguanylate cyclase domain protein"/>
    <property type="match status" value="1"/>
</dbReference>
<gene>
    <name evidence="5" type="ORF">GZH52_00425</name>
</gene>
<reference evidence="5 6" key="1">
    <citation type="submission" date="2020-02" db="EMBL/GenBank/DDBJ databases">
        <authorList>
            <person name="Yang Z."/>
        </authorList>
    </citation>
    <scope>NUCLEOTIDE SEQUENCE [LARGE SCALE GENOMIC DNA]</scope>
    <source>
        <strain evidence="5 6">HX-7-9</strain>
    </source>
</reference>
<dbReference type="RefSeq" id="WP_163314582.1">
    <property type="nucleotide sequence ID" value="NZ_JAAGAA010000001.1"/>
</dbReference>
<dbReference type="Pfam" id="PF00990">
    <property type="entry name" value="GGDEF"/>
    <property type="match status" value="1"/>
</dbReference>
<dbReference type="GO" id="GO:0052621">
    <property type="term" value="F:diguanylate cyclase activity"/>
    <property type="evidence" value="ECO:0007669"/>
    <property type="project" value="UniProtKB-EC"/>
</dbReference>
<dbReference type="InterPro" id="IPR035965">
    <property type="entry name" value="PAS-like_dom_sf"/>
</dbReference>
<dbReference type="PANTHER" id="PTHR45138">
    <property type="entry name" value="REGULATORY COMPONENTS OF SENSORY TRANSDUCTION SYSTEM"/>
    <property type="match status" value="1"/>
</dbReference>
<comment type="caution">
    <text evidence="5">The sequence shown here is derived from an EMBL/GenBank/DDBJ whole genome shotgun (WGS) entry which is preliminary data.</text>
</comment>
<evidence type="ECO:0000256" key="2">
    <source>
        <dbReference type="ARBA" id="ARBA00034247"/>
    </source>
</evidence>
<keyword evidence="3" id="KW-0472">Membrane</keyword>